<name>A0A7Y0KC37_9BACI</name>
<dbReference type="Gene3D" id="1.10.10.60">
    <property type="entry name" value="Homeodomain-like"/>
    <property type="match status" value="1"/>
</dbReference>
<dbReference type="PROSITE" id="PS51257">
    <property type="entry name" value="PROKAR_LIPOPROTEIN"/>
    <property type="match status" value="1"/>
</dbReference>
<dbReference type="AlphaFoldDB" id="A0A7Y0KC37"/>
<evidence type="ECO:0000313" key="2">
    <source>
        <dbReference type="EMBL" id="NMO79724.1"/>
    </source>
</evidence>
<sequence length="60" mass="6778">MWKSVLTGLLMTFVFLTGCSNESTESMEEMLKESGKTVTEIKDETGISKSTLYRYLESES</sequence>
<dbReference type="EMBL" id="JABBPK010000001">
    <property type="protein sequence ID" value="NMO79724.1"/>
    <property type="molecule type" value="Genomic_DNA"/>
</dbReference>
<protein>
    <submittedName>
        <fullName evidence="2">Helix-turn-helix domain-containing protein</fullName>
    </submittedName>
</protein>
<dbReference type="InterPro" id="IPR006120">
    <property type="entry name" value="Resolvase_HTH_dom"/>
</dbReference>
<keyword evidence="3" id="KW-1185">Reference proteome</keyword>
<dbReference type="GO" id="GO:0000150">
    <property type="term" value="F:DNA strand exchange activity"/>
    <property type="evidence" value="ECO:0007669"/>
    <property type="project" value="InterPro"/>
</dbReference>
<feature type="domain" description="Resolvase HTH" evidence="1">
    <location>
        <begin position="27"/>
        <end position="58"/>
    </location>
</feature>
<dbReference type="RefSeq" id="WP_016202496.1">
    <property type="nucleotide sequence ID" value="NZ_JABBPK010000001.1"/>
</dbReference>
<proteinExistence type="predicted"/>
<comment type="caution">
    <text evidence="2">The sequence shown here is derived from an EMBL/GenBank/DDBJ whole genome shotgun (WGS) entry which is preliminary data.</text>
</comment>
<organism evidence="2 3">
    <name type="scientific">Niallia alba</name>
    <dbReference type="NCBI Taxonomy" id="2729105"/>
    <lineage>
        <taxon>Bacteria</taxon>
        <taxon>Bacillati</taxon>
        <taxon>Bacillota</taxon>
        <taxon>Bacilli</taxon>
        <taxon>Bacillales</taxon>
        <taxon>Bacillaceae</taxon>
        <taxon>Niallia</taxon>
    </lineage>
</organism>
<gene>
    <name evidence="2" type="ORF">HHU08_22605</name>
</gene>
<reference evidence="2 3" key="1">
    <citation type="submission" date="2020-04" db="EMBL/GenBank/DDBJ databases">
        <title>Bacillus sp. UniB3 isolated from commercial digestive syrup.</title>
        <authorList>
            <person name="Thorat V."/>
            <person name="Kirdat K."/>
            <person name="Tiwarekar B."/>
            <person name="Yadav A."/>
        </authorList>
    </citation>
    <scope>NUCLEOTIDE SEQUENCE [LARGE SCALE GENOMIC DNA]</scope>
    <source>
        <strain evidence="2 3">UniB3</strain>
    </source>
</reference>
<dbReference type="GO" id="GO:0003677">
    <property type="term" value="F:DNA binding"/>
    <property type="evidence" value="ECO:0007669"/>
    <property type="project" value="InterPro"/>
</dbReference>
<dbReference type="Pfam" id="PF02796">
    <property type="entry name" value="HTH_7"/>
    <property type="match status" value="1"/>
</dbReference>
<accession>A0A7Y0KC37</accession>
<evidence type="ECO:0000259" key="1">
    <source>
        <dbReference type="Pfam" id="PF02796"/>
    </source>
</evidence>
<dbReference type="Proteomes" id="UP000588491">
    <property type="component" value="Unassembled WGS sequence"/>
</dbReference>
<evidence type="ECO:0000313" key="3">
    <source>
        <dbReference type="Proteomes" id="UP000588491"/>
    </source>
</evidence>